<keyword evidence="4 6" id="KW-1015">Disulfide bond</keyword>
<accession>A0A6P7IDS9</accession>
<dbReference type="SMART" id="SM00005">
    <property type="entry name" value="DEATH"/>
    <property type="match status" value="1"/>
</dbReference>
<feature type="domain" description="TNFR-Cys" evidence="10">
    <location>
        <begin position="51"/>
        <end position="93"/>
    </location>
</feature>
<comment type="caution">
    <text evidence="6">Lacks conserved residue(s) required for the propagation of feature annotation.</text>
</comment>
<name>A0A6P7IDS9_9TELE</name>
<dbReference type="RefSeq" id="XP_028266445.1">
    <property type="nucleotide sequence ID" value="XM_028410644.1"/>
</dbReference>
<protein>
    <submittedName>
        <fullName evidence="12">Tumor necrosis factor receptor superfamily member 1A</fullName>
    </submittedName>
</protein>
<dbReference type="AlphaFoldDB" id="A0A6P7IDS9"/>
<dbReference type="SUPFAM" id="SSF47986">
    <property type="entry name" value="DEATH domain"/>
    <property type="match status" value="1"/>
</dbReference>
<sequence>MDFVLVFPLILALISSGQCNPGMIVECDKKCPAGYHVPNDACPSGKRHCKQCEANTFTEIENISTRCLKCRECAGHSSEIETQRCSSSHNTVCSCKEGFYNAGSKDTLDCRKCNSQQKCENCANQDFKLKCCLRGQTATPAATSISTPVTTVARETPAESPAPDPTSSIASNSTPLIVPVPHNQEKQLWLSVVVLVVTFLLFILLLLLLNNNLCRTGFLCWRAKKDVDSLVENSILNEQPSQRGGSPTTLTWTFVEENPMMPLNQSPPASEPPALIYPLLPDSDHLAARQCDKSDHWPAIVLYAIIKEVPLRRWKEFLRLLNVADHQLERVELEAGFGLSSMERQYQMLRLWSQRPSACLNDVFSALHYMDLSGCAQLLQESLEKMQWQPEPQQAFTEHGSNGTVQHT</sequence>
<dbReference type="PROSITE" id="PS00652">
    <property type="entry name" value="TNFR_NGFR_1"/>
    <property type="match status" value="1"/>
</dbReference>
<dbReference type="InterPro" id="IPR001368">
    <property type="entry name" value="TNFR/NGFR_Cys_rich_reg"/>
</dbReference>
<evidence type="ECO:0000259" key="9">
    <source>
        <dbReference type="PROSITE" id="PS50017"/>
    </source>
</evidence>
<evidence type="ECO:0000256" key="1">
    <source>
        <dbReference type="ARBA" id="ARBA00022703"/>
    </source>
</evidence>
<keyword evidence="7" id="KW-0812">Transmembrane</keyword>
<dbReference type="PROSITE" id="PS50017">
    <property type="entry name" value="DEATH_DOMAIN"/>
    <property type="match status" value="1"/>
</dbReference>
<feature type="disulfide bond" evidence="6">
    <location>
        <begin position="52"/>
        <end position="67"/>
    </location>
</feature>
<dbReference type="FunCoup" id="A0A6P7IDS9">
    <property type="interactions" value="1"/>
</dbReference>
<dbReference type="InterPro" id="IPR000488">
    <property type="entry name" value="Death_dom"/>
</dbReference>
<evidence type="ECO:0000256" key="8">
    <source>
        <dbReference type="SAM" id="SignalP"/>
    </source>
</evidence>
<gene>
    <name evidence="12" type="primary">LOC114438968</name>
</gene>
<dbReference type="Pfam" id="PF00531">
    <property type="entry name" value="Death"/>
    <property type="match status" value="1"/>
</dbReference>
<proteinExistence type="predicted"/>
<keyword evidence="7" id="KW-1133">Transmembrane helix</keyword>
<dbReference type="InParanoid" id="A0A6P7IDS9"/>
<dbReference type="PANTHER" id="PTHR47220:SF1">
    <property type="entry name" value="TUMOR NECROSIS FACTOR RECEPTOR SUPERFAMILY MEMBER 25"/>
    <property type="match status" value="1"/>
</dbReference>
<feature type="chain" id="PRO_5027759197" evidence="8">
    <location>
        <begin position="20"/>
        <end position="408"/>
    </location>
</feature>
<dbReference type="GO" id="GO:0006915">
    <property type="term" value="P:apoptotic process"/>
    <property type="evidence" value="ECO:0007669"/>
    <property type="project" value="UniProtKB-KW"/>
</dbReference>
<evidence type="ECO:0000313" key="12">
    <source>
        <dbReference type="RefSeq" id="XP_028266445.1"/>
    </source>
</evidence>
<evidence type="ECO:0000256" key="2">
    <source>
        <dbReference type="ARBA" id="ARBA00022729"/>
    </source>
</evidence>
<feature type="signal peptide" evidence="8">
    <location>
        <begin position="1"/>
        <end position="19"/>
    </location>
</feature>
<dbReference type="Pfam" id="PF00020">
    <property type="entry name" value="TNFR_c6"/>
    <property type="match status" value="1"/>
</dbReference>
<reference evidence="12" key="1">
    <citation type="submission" date="2025-08" db="UniProtKB">
        <authorList>
            <consortium name="RefSeq"/>
        </authorList>
    </citation>
    <scope>IDENTIFICATION</scope>
</reference>
<feature type="transmembrane region" description="Helical" evidence="7">
    <location>
        <begin position="188"/>
        <end position="209"/>
    </location>
</feature>
<keyword evidence="11" id="KW-1185">Reference proteome</keyword>
<organism evidence="11 12">
    <name type="scientific">Parambassis ranga</name>
    <name type="common">Indian glassy fish</name>
    <dbReference type="NCBI Taxonomy" id="210632"/>
    <lineage>
        <taxon>Eukaryota</taxon>
        <taxon>Metazoa</taxon>
        <taxon>Chordata</taxon>
        <taxon>Craniata</taxon>
        <taxon>Vertebrata</taxon>
        <taxon>Euteleostomi</taxon>
        <taxon>Actinopterygii</taxon>
        <taxon>Neopterygii</taxon>
        <taxon>Teleostei</taxon>
        <taxon>Neoteleostei</taxon>
        <taxon>Acanthomorphata</taxon>
        <taxon>Ovalentaria</taxon>
        <taxon>Ambassidae</taxon>
        <taxon>Parambassis</taxon>
    </lineage>
</organism>
<keyword evidence="7" id="KW-0472">Membrane</keyword>
<keyword evidence="5" id="KW-0325">Glycoprotein</keyword>
<evidence type="ECO:0000256" key="7">
    <source>
        <dbReference type="SAM" id="Phobius"/>
    </source>
</evidence>
<keyword evidence="3" id="KW-0677">Repeat</keyword>
<dbReference type="GO" id="GO:0007165">
    <property type="term" value="P:signal transduction"/>
    <property type="evidence" value="ECO:0007669"/>
    <property type="project" value="InterPro"/>
</dbReference>
<dbReference type="SUPFAM" id="SSF57586">
    <property type="entry name" value="TNF receptor-like"/>
    <property type="match status" value="2"/>
</dbReference>
<keyword evidence="2 8" id="KW-0732">Signal</keyword>
<feature type="domain" description="Death" evidence="9">
    <location>
        <begin position="299"/>
        <end position="383"/>
    </location>
</feature>
<keyword evidence="12" id="KW-0675">Receptor</keyword>
<dbReference type="InterPro" id="IPR022329">
    <property type="entry name" value="TNFR_25"/>
</dbReference>
<dbReference type="SMART" id="SM00208">
    <property type="entry name" value="TNFR"/>
    <property type="match status" value="1"/>
</dbReference>
<evidence type="ECO:0000256" key="4">
    <source>
        <dbReference type="ARBA" id="ARBA00023157"/>
    </source>
</evidence>
<dbReference type="PANTHER" id="PTHR47220">
    <property type="entry name" value="TUMOR NECROSIS FACTOR RECEPTOR SUPERFAMILY MEMBER 25"/>
    <property type="match status" value="1"/>
</dbReference>
<dbReference type="Gene3D" id="2.10.50.10">
    <property type="entry name" value="Tumor Necrosis Factor Receptor, subunit A, domain 2"/>
    <property type="match status" value="2"/>
</dbReference>
<dbReference type="Proteomes" id="UP000515145">
    <property type="component" value="Chromosome 7"/>
</dbReference>
<dbReference type="InterPro" id="IPR011029">
    <property type="entry name" value="DEATH-like_dom_sf"/>
</dbReference>
<evidence type="ECO:0000256" key="6">
    <source>
        <dbReference type="PROSITE-ProRule" id="PRU00206"/>
    </source>
</evidence>
<keyword evidence="1" id="KW-0053">Apoptosis</keyword>
<feature type="repeat" description="TNFR-Cys" evidence="6">
    <location>
        <begin position="51"/>
        <end position="93"/>
    </location>
</feature>
<dbReference type="PROSITE" id="PS50050">
    <property type="entry name" value="TNFR_NGFR_2"/>
    <property type="match status" value="1"/>
</dbReference>
<evidence type="ECO:0000256" key="3">
    <source>
        <dbReference type="ARBA" id="ARBA00022737"/>
    </source>
</evidence>
<dbReference type="GO" id="GO:0005886">
    <property type="term" value="C:plasma membrane"/>
    <property type="evidence" value="ECO:0007669"/>
    <property type="project" value="TreeGrafter"/>
</dbReference>
<evidence type="ECO:0000259" key="10">
    <source>
        <dbReference type="PROSITE" id="PS50050"/>
    </source>
</evidence>
<evidence type="ECO:0000256" key="5">
    <source>
        <dbReference type="ARBA" id="ARBA00023180"/>
    </source>
</evidence>
<evidence type="ECO:0000313" key="11">
    <source>
        <dbReference type="Proteomes" id="UP000515145"/>
    </source>
</evidence>
<dbReference type="Gene3D" id="1.10.533.10">
    <property type="entry name" value="Death Domain, Fas"/>
    <property type="match status" value="1"/>
</dbReference>
<dbReference type="GeneID" id="114438968"/>
<dbReference type="OrthoDB" id="9940478at2759"/>